<comment type="caution">
    <text evidence="15">The sequence shown here is derived from an EMBL/GenBank/DDBJ whole genome shotgun (WGS) entry which is preliminary data.</text>
</comment>
<evidence type="ECO:0000256" key="6">
    <source>
        <dbReference type="ARBA" id="ARBA00022692"/>
    </source>
</evidence>
<evidence type="ECO:0000256" key="12">
    <source>
        <dbReference type="ARBA" id="ARBA00037975"/>
    </source>
</evidence>
<dbReference type="InterPro" id="IPR016174">
    <property type="entry name" value="Di-haem_cyt_TM"/>
</dbReference>
<keyword evidence="7" id="KW-0479">Metal-binding</keyword>
<dbReference type="GO" id="GO:0009055">
    <property type="term" value="F:electron transfer activity"/>
    <property type="evidence" value="ECO:0007669"/>
    <property type="project" value="InterPro"/>
</dbReference>
<dbReference type="InterPro" id="IPR011577">
    <property type="entry name" value="Cyt_b561_bac/Ni-Hgenase"/>
</dbReference>
<dbReference type="EMBL" id="VMKJ01000012">
    <property type="protein sequence ID" value="TVO37056.1"/>
    <property type="molecule type" value="Genomic_DNA"/>
</dbReference>
<evidence type="ECO:0000313" key="15">
    <source>
        <dbReference type="EMBL" id="TVO37056.1"/>
    </source>
</evidence>
<keyword evidence="6 13" id="KW-0812">Transmembrane</keyword>
<evidence type="ECO:0000256" key="1">
    <source>
        <dbReference type="ARBA" id="ARBA00001970"/>
    </source>
</evidence>
<evidence type="ECO:0000256" key="2">
    <source>
        <dbReference type="ARBA" id="ARBA00004651"/>
    </source>
</evidence>
<keyword evidence="8" id="KW-0249">Electron transport</keyword>
<dbReference type="InterPro" id="IPR052168">
    <property type="entry name" value="Cytochrome_b561_oxidase"/>
</dbReference>
<dbReference type="GO" id="GO:0020037">
    <property type="term" value="F:heme binding"/>
    <property type="evidence" value="ECO:0007669"/>
    <property type="project" value="TreeGrafter"/>
</dbReference>
<evidence type="ECO:0000256" key="13">
    <source>
        <dbReference type="SAM" id="Phobius"/>
    </source>
</evidence>
<protein>
    <submittedName>
        <fullName evidence="15">Cytochrome b</fullName>
    </submittedName>
</protein>
<dbReference type="GO" id="GO:0005886">
    <property type="term" value="C:plasma membrane"/>
    <property type="evidence" value="ECO:0007669"/>
    <property type="project" value="UniProtKB-SubCell"/>
</dbReference>
<dbReference type="AlphaFoldDB" id="A0A557P8R4"/>
<evidence type="ECO:0000256" key="11">
    <source>
        <dbReference type="ARBA" id="ARBA00023136"/>
    </source>
</evidence>
<feature type="transmembrane region" description="Helical" evidence="13">
    <location>
        <begin position="91"/>
        <end position="108"/>
    </location>
</feature>
<keyword evidence="9 13" id="KW-1133">Transmembrane helix</keyword>
<evidence type="ECO:0000256" key="3">
    <source>
        <dbReference type="ARBA" id="ARBA00022448"/>
    </source>
</evidence>
<accession>A0A557P8R4</accession>
<evidence type="ECO:0000256" key="5">
    <source>
        <dbReference type="ARBA" id="ARBA00022617"/>
    </source>
</evidence>
<dbReference type="PANTHER" id="PTHR30529">
    <property type="entry name" value="CYTOCHROME B561"/>
    <property type="match status" value="1"/>
</dbReference>
<dbReference type="Pfam" id="PF01292">
    <property type="entry name" value="Ni_hydr_CYTB"/>
    <property type="match status" value="1"/>
</dbReference>
<keyword evidence="11 13" id="KW-0472">Membrane</keyword>
<evidence type="ECO:0000256" key="4">
    <source>
        <dbReference type="ARBA" id="ARBA00022475"/>
    </source>
</evidence>
<evidence type="ECO:0000256" key="8">
    <source>
        <dbReference type="ARBA" id="ARBA00022982"/>
    </source>
</evidence>
<gene>
    <name evidence="15" type="ORF">FOF44_08255</name>
</gene>
<proteinExistence type="inferred from homology"/>
<dbReference type="OrthoDB" id="9793784at2"/>
<keyword evidence="10" id="KW-0408">Iron</keyword>
<comment type="subcellular location">
    <subcellularLocation>
        <location evidence="2">Cell membrane</location>
        <topology evidence="2">Multi-pass membrane protein</topology>
    </subcellularLocation>
</comment>
<dbReference type="Proteomes" id="UP000319828">
    <property type="component" value="Unassembled WGS sequence"/>
</dbReference>
<organism evidence="15 16">
    <name type="scientific">Vibrio algivorus</name>
    <dbReference type="NCBI Taxonomy" id="1667024"/>
    <lineage>
        <taxon>Bacteria</taxon>
        <taxon>Pseudomonadati</taxon>
        <taxon>Pseudomonadota</taxon>
        <taxon>Gammaproteobacteria</taxon>
        <taxon>Vibrionales</taxon>
        <taxon>Vibrionaceae</taxon>
        <taxon>Vibrio</taxon>
    </lineage>
</organism>
<evidence type="ECO:0000313" key="16">
    <source>
        <dbReference type="Proteomes" id="UP000319828"/>
    </source>
</evidence>
<comment type="cofactor">
    <cofactor evidence="1">
        <name>heme b</name>
        <dbReference type="ChEBI" id="CHEBI:60344"/>
    </cofactor>
</comment>
<dbReference type="GO" id="GO:0022904">
    <property type="term" value="P:respiratory electron transport chain"/>
    <property type="evidence" value="ECO:0007669"/>
    <property type="project" value="InterPro"/>
</dbReference>
<keyword evidence="3" id="KW-0813">Transport</keyword>
<dbReference type="PANTHER" id="PTHR30529:SF1">
    <property type="entry name" value="CYTOCHROME B561 HOMOLOG 2"/>
    <property type="match status" value="1"/>
</dbReference>
<evidence type="ECO:0000256" key="7">
    <source>
        <dbReference type="ARBA" id="ARBA00022723"/>
    </source>
</evidence>
<feature type="transmembrane region" description="Helical" evidence="13">
    <location>
        <begin position="14"/>
        <end position="33"/>
    </location>
</feature>
<dbReference type="RefSeq" id="WP_144388041.1">
    <property type="nucleotide sequence ID" value="NZ_CANNCB010000008.1"/>
</dbReference>
<evidence type="ECO:0000259" key="14">
    <source>
        <dbReference type="Pfam" id="PF01292"/>
    </source>
</evidence>
<name>A0A557P8R4_9VIBR</name>
<feature type="domain" description="Cytochrome b561 bacterial/Ni-hydrogenase" evidence="14">
    <location>
        <begin position="8"/>
        <end position="176"/>
    </location>
</feature>
<dbReference type="SUPFAM" id="SSF81342">
    <property type="entry name" value="Transmembrane di-heme cytochromes"/>
    <property type="match status" value="1"/>
</dbReference>
<comment type="similarity">
    <text evidence="12">Belongs to the cytochrome b561 family.</text>
</comment>
<dbReference type="GO" id="GO:0046872">
    <property type="term" value="F:metal ion binding"/>
    <property type="evidence" value="ECO:0007669"/>
    <property type="project" value="UniProtKB-KW"/>
</dbReference>
<dbReference type="Gene3D" id="1.20.950.20">
    <property type="entry name" value="Transmembrane di-heme cytochromes, Chain C"/>
    <property type="match status" value="2"/>
</dbReference>
<sequence>MNQVVHSYNLISKINHWISAVVIIGLFAAGLWMVDLSYYSAWYQDAPHWHKSVGLLLAAYTVFRVIWRLFTHSPEVEGTAFEKVAAKIAHFLMYALLFGIFISGYLISTSDGRGIDIFDWYTVPSLGALFEDQSDIAGLLHYYFACILIGLTSIHAIAALKHHFVNKDNTLRKMTGATK</sequence>
<evidence type="ECO:0000256" key="10">
    <source>
        <dbReference type="ARBA" id="ARBA00023004"/>
    </source>
</evidence>
<keyword evidence="5" id="KW-0349">Heme</keyword>
<feature type="transmembrane region" description="Helical" evidence="13">
    <location>
        <begin position="53"/>
        <end position="70"/>
    </location>
</feature>
<feature type="transmembrane region" description="Helical" evidence="13">
    <location>
        <begin position="140"/>
        <end position="160"/>
    </location>
</feature>
<reference evidence="15 16" key="1">
    <citation type="submission" date="2019-07" db="EMBL/GenBank/DDBJ databases">
        <title>The draft genome sequence of Vibrio algivorus M1486.</title>
        <authorList>
            <person name="Meng X."/>
        </authorList>
    </citation>
    <scope>NUCLEOTIDE SEQUENCE [LARGE SCALE GENOMIC DNA]</scope>
    <source>
        <strain evidence="15 16">M1486</strain>
    </source>
</reference>
<keyword evidence="4" id="KW-1003">Cell membrane</keyword>
<evidence type="ECO:0000256" key="9">
    <source>
        <dbReference type="ARBA" id="ARBA00022989"/>
    </source>
</evidence>